<proteinExistence type="inferred from homology"/>
<dbReference type="PANTHER" id="PTHR30069">
    <property type="entry name" value="TONB-DEPENDENT OUTER MEMBRANE RECEPTOR"/>
    <property type="match status" value="1"/>
</dbReference>
<name>A4CCS2_9GAMM</name>
<feature type="signal peptide" evidence="13">
    <location>
        <begin position="1"/>
        <end position="22"/>
    </location>
</feature>
<dbReference type="STRING" id="87626.PTD2_15037"/>
<dbReference type="InterPro" id="IPR000531">
    <property type="entry name" value="Beta-barrel_TonB"/>
</dbReference>
<evidence type="ECO:0000256" key="5">
    <source>
        <dbReference type="ARBA" id="ARBA00022692"/>
    </source>
</evidence>
<dbReference type="InterPro" id="IPR012910">
    <property type="entry name" value="Plug_dom"/>
</dbReference>
<evidence type="ECO:0000256" key="1">
    <source>
        <dbReference type="ARBA" id="ARBA00004571"/>
    </source>
</evidence>
<dbReference type="Pfam" id="PF00593">
    <property type="entry name" value="TonB_dep_Rec_b-barrel"/>
    <property type="match status" value="1"/>
</dbReference>
<keyword evidence="4 11" id="KW-1134">Transmembrane beta strand</keyword>
<dbReference type="GO" id="GO:0015344">
    <property type="term" value="F:siderophore uptake transmembrane transporter activity"/>
    <property type="evidence" value="ECO:0007669"/>
    <property type="project" value="TreeGrafter"/>
</dbReference>
<dbReference type="Gene3D" id="2.40.170.20">
    <property type="entry name" value="TonB-dependent receptor, beta-barrel domain"/>
    <property type="match status" value="1"/>
</dbReference>
<feature type="chain" id="PRO_5002667233" evidence="13">
    <location>
        <begin position="23"/>
        <end position="676"/>
    </location>
</feature>
<feature type="domain" description="TonB-dependent receptor-like beta-barrel" evidence="14">
    <location>
        <begin position="203"/>
        <end position="613"/>
    </location>
</feature>
<dbReference type="SUPFAM" id="SSF56935">
    <property type="entry name" value="Porins"/>
    <property type="match status" value="1"/>
</dbReference>
<evidence type="ECO:0000256" key="13">
    <source>
        <dbReference type="SAM" id="SignalP"/>
    </source>
</evidence>
<keyword evidence="3 11" id="KW-0813">Transport</keyword>
<sequence length="676" mass="76123">MQGRFFPALLMASSLHSVSVFAANESNDDLFTLSMEELLDVTVSVSNKTETKINLSPASVSLFSEQDIASLGVTNLIELLQHVPGFYPVFNSVEGNQSYLVTRGHAQKYANTVLFLLNGRRINEDYTGGINYLIRHFNLASAKRIEVIRGTGSALYGANAFNGVVNIITGTESYVSVSGGNNGMIAADFALNGHLGELNWGLAGAYYQDDGETYHNIYDRLGLQTSTQDPIDSQQLELSLQYADFSWHSFLQRSAFEDYYLFRRVSDEHNQVQLENWIHQLGYQFWRQGGEHLTLSAQWQEGERQSLAMLAPQDNEEFVQADFLFGEQFKYQSLQLALEGAKKLNNDWLLSAGLEWSESKLPDGFVKSNYNLYGDLEWLENVTVFDLPQQRTVLDKTRFIRSAYLQTQTELTDTLNLTMGLRFDGYNDIASKLNPRLALVYQPAEHHVLKGIYGEAYRVPSLGDLYDEESGLTQGNTSLRPSTIKSYELIYNYTGSDFFISTTLFHNDIADLIGFDSGDTVALANIAKSNASGIELEWRWNVTESVRLQGHSTHLFENESEIKAQASLVPSEQLSPDNYMMTLLDWQIASQWQAQLQWSYRDNIAITDDHNTLSLLNASMVFLPAAGHRWQLKVSNLLDKTYQVPVIQQIGSSNGIAINELPSRGLAVSIKYSWHF</sequence>
<protein>
    <submittedName>
        <fullName evidence="16">TonB-dependent receptor</fullName>
    </submittedName>
</protein>
<evidence type="ECO:0000256" key="12">
    <source>
        <dbReference type="RuleBase" id="RU003357"/>
    </source>
</evidence>
<dbReference type="GO" id="GO:0044718">
    <property type="term" value="P:siderophore transmembrane transport"/>
    <property type="evidence" value="ECO:0007669"/>
    <property type="project" value="TreeGrafter"/>
</dbReference>
<evidence type="ECO:0000313" key="17">
    <source>
        <dbReference type="Proteomes" id="UP000006201"/>
    </source>
</evidence>
<accession>A4CCS2</accession>
<evidence type="ECO:0000256" key="8">
    <source>
        <dbReference type="ARBA" id="ARBA00023136"/>
    </source>
</evidence>
<keyword evidence="17" id="KW-1185">Reference proteome</keyword>
<dbReference type="CDD" id="cd01347">
    <property type="entry name" value="ligand_gated_channel"/>
    <property type="match status" value="1"/>
</dbReference>
<evidence type="ECO:0000259" key="14">
    <source>
        <dbReference type="Pfam" id="PF00593"/>
    </source>
</evidence>
<evidence type="ECO:0000256" key="11">
    <source>
        <dbReference type="PROSITE-ProRule" id="PRU01360"/>
    </source>
</evidence>
<evidence type="ECO:0000256" key="6">
    <source>
        <dbReference type="ARBA" id="ARBA00022729"/>
    </source>
</evidence>
<evidence type="ECO:0000256" key="4">
    <source>
        <dbReference type="ARBA" id="ARBA00022452"/>
    </source>
</evidence>
<keyword evidence="9 16" id="KW-0675">Receptor</keyword>
<feature type="domain" description="TonB-dependent receptor plug" evidence="15">
    <location>
        <begin position="56"/>
        <end position="164"/>
    </location>
</feature>
<comment type="subcellular location">
    <subcellularLocation>
        <location evidence="1 11">Cell outer membrane</location>
        <topology evidence="1 11">Multi-pass membrane protein</topology>
    </subcellularLocation>
</comment>
<dbReference type="InterPro" id="IPR037066">
    <property type="entry name" value="Plug_dom_sf"/>
</dbReference>
<keyword evidence="10 11" id="KW-0998">Cell outer membrane</keyword>
<evidence type="ECO:0000256" key="2">
    <source>
        <dbReference type="ARBA" id="ARBA00008143"/>
    </source>
</evidence>
<keyword evidence="6 13" id="KW-0732">Signal</keyword>
<dbReference type="Proteomes" id="UP000006201">
    <property type="component" value="Unassembled WGS sequence"/>
</dbReference>
<dbReference type="EMBL" id="AAOH01000006">
    <property type="protein sequence ID" value="EAR27365.1"/>
    <property type="molecule type" value="Genomic_DNA"/>
</dbReference>
<dbReference type="AlphaFoldDB" id="A4CCS2"/>
<keyword evidence="8 11" id="KW-0472">Membrane</keyword>
<dbReference type="InterPro" id="IPR036942">
    <property type="entry name" value="Beta-barrel_TonB_sf"/>
</dbReference>
<evidence type="ECO:0000313" key="16">
    <source>
        <dbReference type="EMBL" id="EAR27365.1"/>
    </source>
</evidence>
<evidence type="ECO:0000256" key="10">
    <source>
        <dbReference type="ARBA" id="ARBA00023237"/>
    </source>
</evidence>
<dbReference type="RefSeq" id="WP_009838627.1">
    <property type="nucleotide sequence ID" value="NZ_AAOH01000006.1"/>
</dbReference>
<dbReference type="HOGENOM" id="CLU_008287_18_0_6"/>
<comment type="similarity">
    <text evidence="2">Belongs to the TonB-dependent receptor family. Hemoglobin/haptoglobin binding protein subfamily.</text>
</comment>
<dbReference type="InterPro" id="IPR039426">
    <property type="entry name" value="TonB-dep_rcpt-like"/>
</dbReference>
<dbReference type="eggNOG" id="COG4771">
    <property type="taxonomic scope" value="Bacteria"/>
</dbReference>
<comment type="caution">
    <text evidence="16">The sequence shown here is derived from an EMBL/GenBank/DDBJ whole genome shotgun (WGS) entry which is preliminary data.</text>
</comment>
<dbReference type="PROSITE" id="PS52016">
    <property type="entry name" value="TONB_DEPENDENT_REC_3"/>
    <property type="match status" value="1"/>
</dbReference>
<organism evidence="16 17">
    <name type="scientific">Pseudoalteromonas tunicata D2</name>
    <dbReference type="NCBI Taxonomy" id="87626"/>
    <lineage>
        <taxon>Bacteria</taxon>
        <taxon>Pseudomonadati</taxon>
        <taxon>Pseudomonadota</taxon>
        <taxon>Gammaproteobacteria</taxon>
        <taxon>Alteromonadales</taxon>
        <taxon>Pseudoalteromonadaceae</taxon>
        <taxon>Pseudoalteromonas</taxon>
    </lineage>
</organism>
<dbReference type="OrthoDB" id="9764669at2"/>
<gene>
    <name evidence="16" type="ORF">PTD2_15037</name>
</gene>
<evidence type="ECO:0000256" key="3">
    <source>
        <dbReference type="ARBA" id="ARBA00022448"/>
    </source>
</evidence>
<keyword evidence="5 11" id="KW-0812">Transmembrane</keyword>
<keyword evidence="7 12" id="KW-0798">TonB box</keyword>
<dbReference type="Pfam" id="PF07715">
    <property type="entry name" value="Plug"/>
    <property type="match status" value="1"/>
</dbReference>
<evidence type="ECO:0000256" key="7">
    <source>
        <dbReference type="ARBA" id="ARBA00023077"/>
    </source>
</evidence>
<dbReference type="GO" id="GO:0009279">
    <property type="term" value="C:cell outer membrane"/>
    <property type="evidence" value="ECO:0007669"/>
    <property type="project" value="UniProtKB-SubCell"/>
</dbReference>
<reference evidence="16 17" key="1">
    <citation type="submission" date="2006-02" db="EMBL/GenBank/DDBJ databases">
        <authorList>
            <person name="Moran M.A."/>
            <person name="Kjelleberg S."/>
            <person name="Egan S."/>
            <person name="Saunders N."/>
            <person name="Thomas T."/>
            <person name="Ferriera S."/>
            <person name="Johnson J."/>
            <person name="Kravitz S."/>
            <person name="Halpern A."/>
            <person name="Remington K."/>
            <person name="Beeson K."/>
            <person name="Tran B."/>
            <person name="Rogers Y.-H."/>
            <person name="Friedman R."/>
            <person name="Venter J.C."/>
        </authorList>
    </citation>
    <scope>NUCLEOTIDE SEQUENCE [LARGE SCALE GENOMIC DNA]</scope>
    <source>
        <strain evidence="16 17">D2</strain>
    </source>
</reference>
<evidence type="ECO:0000256" key="9">
    <source>
        <dbReference type="ARBA" id="ARBA00023170"/>
    </source>
</evidence>
<evidence type="ECO:0000259" key="15">
    <source>
        <dbReference type="Pfam" id="PF07715"/>
    </source>
</evidence>
<dbReference type="PANTHER" id="PTHR30069:SF29">
    <property type="entry name" value="HEMOGLOBIN AND HEMOGLOBIN-HAPTOGLOBIN-BINDING PROTEIN 1-RELATED"/>
    <property type="match status" value="1"/>
</dbReference>
<dbReference type="Gene3D" id="2.170.130.10">
    <property type="entry name" value="TonB-dependent receptor, plug domain"/>
    <property type="match status" value="1"/>
</dbReference>